<evidence type="ECO:0000313" key="2">
    <source>
        <dbReference type="EMBL" id="NGN41133.1"/>
    </source>
</evidence>
<dbReference type="Gene3D" id="1.20.1050.10">
    <property type="match status" value="1"/>
</dbReference>
<reference evidence="2 3" key="1">
    <citation type="submission" date="2020-02" db="EMBL/GenBank/DDBJ databases">
        <title>Genome sequence of the type strain CGMCC 1.15528 of Mesorhizobium zhangyense.</title>
        <authorList>
            <person name="Gao J."/>
            <person name="Sun J."/>
        </authorList>
    </citation>
    <scope>NUCLEOTIDE SEQUENCE [LARGE SCALE GENOMIC DNA]</scope>
    <source>
        <strain evidence="2 3">CGMCC 1.15528</strain>
    </source>
</reference>
<protein>
    <submittedName>
        <fullName evidence="2">Glutathione S-transferase family protein</fullName>
    </submittedName>
</protein>
<dbReference type="EMBL" id="JAAKZG010000003">
    <property type="protein sequence ID" value="NGN41133.1"/>
    <property type="molecule type" value="Genomic_DNA"/>
</dbReference>
<feature type="domain" description="GST N-terminal" evidence="1">
    <location>
        <begin position="1"/>
        <end position="83"/>
    </location>
</feature>
<dbReference type="Gene3D" id="3.40.30.10">
    <property type="entry name" value="Glutaredoxin"/>
    <property type="match status" value="1"/>
</dbReference>
<evidence type="ECO:0000313" key="3">
    <source>
        <dbReference type="Proteomes" id="UP000481252"/>
    </source>
</evidence>
<name>A0A7C9R8Z2_9HYPH</name>
<dbReference type="SUPFAM" id="SSF52833">
    <property type="entry name" value="Thioredoxin-like"/>
    <property type="match status" value="1"/>
</dbReference>
<keyword evidence="2" id="KW-0808">Transferase</keyword>
<dbReference type="InterPro" id="IPR036282">
    <property type="entry name" value="Glutathione-S-Trfase_C_sf"/>
</dbReference>
<gene>
    <name evidence="2" type="ORF">G6N74_08655</name>
</gene>
<dbReference type="InterPro" id="IPR004045">
    <property type="entry name" value="Glutathione_S-Trfase_N"/>
</dbReference>
<dbReference type="GO" id="GO:0016740">
    <property type="term" value="F:transferase activity"/>
    <property type="evidence" value="ECO:0007669"/>
    <property type="project" value="UniProtKB-KW"/>
</dbReference>
<dbReference type="Pfam" id="PF13410">
    <property type="entry name" value="GST_C_2"/>
    <property type="match status" value="1"/>
</dbReference>
<sequence length="221" mass="24013">MKLLWSPKSPFVRKVMIVIHELGLADRIELVRAVAVPRGEPNPVILKENPLGKIPTLLVPGLPPIFDSAVICDWLSNLSADGESLIPRAGKPRLRQLRWQALGDGLTENLLLWRIECLGADGGDAEVIASYRAKVRAALAGLEDEAGELASAPFGIGQIAILCALGQLDFRFSQSEWRRAHPKLTAWSELQADRPSVAATVIVNDQGPDEGPIMNLTFGED</sequence>
<dbReference type="Proteomes" id="UP000481252">
    <property type="component" value="Unassembled WGS sequence"/>
</dbReference>
<dbReference type="SUPFAM" id="SSF47616">
    <property type="entry name" value="GST C-terminal domain-like"/>
    <property type="match status" value="1"/>
</dbReference>
<comment type="caution">
    <text evidence="2">The sequence shown here is derived from an EMBL/GenBank/DDBJ whole genome shotgun (WGS) entry which is preliminary data.</text>
</comment>
<dbReference type="InterPro" id="IPR036249">
    <property type="entry name" value="Thioredoxin-like_sf"/>
</dbReference>
<dbReference type="Pfam" id="PF13409">
    <property type="entry name" value="GST_N_2"/>
    <property type="match status" value="1"/>
</dbReference>
<accession>A0A7C9R8Z2</accession>
<keyword evidence="3" id="KW-1185">Reference proteome</keyword>
<dbReference type="AlphaFoldDB" id="A0A7C9R8Z2"/>
<evidence type="ECO:0000259" key="1">
    <source>
        <dbReference type="PROSITE" id="PS50404"/>
    </source>
</evidence>
<organism evidence="2 3">
    <name type="scientific">Mesorhizobium zhangyense</name>
    <dbReference type="NCBI Taxonomy" id="1776730"/>
    <lineage>
        <taxon>Bacteria</taxon>
        <taxon>Pseudomonadati</taxon>
        <taxon>Pseudomonadota</taxon>
        <taxon>Alphaproteobacteria</taxon>
        <taxon>Hyphomicrobiales</taxon>
        <taxon>Phyllobacteriaceae</taxon>
        <taxon>Mesorhizobium</taxon>
    </lineage>
</organism>
<dbReference type="RefSeq" id="WP_165116350.1">
    <property type="nucleotide sequence ID" value="NZ_JAAKZG010000003.1"/>
</dbReference>
<proteinExistence type="predicted"/>
<dbReference type="PROSITE" id="PS50404">
    <property type="entry name" value="GST_NTER"/>
    <property type="match status" value="1"/>
</dbReference>
<dbReference type="CDD" id="cd03205">
    <property type="entry name" value="GST_C_6"/>
    <property type="match status" value="1"/>
</dbReference>